<feature type="transmembrane region" description="Helical" evidence="1">
    <location>
        <begin position="21"/>
        <end position="38"/>
    </location>
</feature>
<dbReference type="Proteomes" id="UP001551695">
    <property type="component" value="Unassembled WGS sequence"/>
</dbReference>
<keyword evidence="1" id="KW-1133">Transmembrane helix</keyword>
<evidence type="ECO:0008006" key="4">
    <source>
        <dbReference type="Google" id="ProtNLM"/>
    </source>
</evidence>
<feature type="transmembrane region" description="Helical" evidence="1">
    <location>
        <begin position="86"/>
        <end position="104"/>
    </location>
</feature>
<keyword evidence="3" id="KW-1185">Reference proteome</keyword>
<keyword evidence="1" id="KW-0812">Transmembrane</keyword>
<evidence type="ECO:0000256" key="1">
    <source>
        <dbReference type="SAM" id="Phobius"/>
    </source>
</evidence>
<feature type="transmembrane region" description="Helical" evidence="1">
    <location>
        <begin position="271"/>
        <end position="290"/>
    </location>
</feature>
<accession>A0ABV3FTB2</accession>
<feature type="transmembrane region" description="Helical" evidence="1">
    <location>
        <begin position="169"/>
        <end position="187"/>
    </location>
</feature>
<feature type="transmembrane region" description="Helical" evidence="1">
    <location>
        <begin position="207"/>
        <end position="225"/>
    </location>
</feature>
<dbReference type="RefSeq" id="WP_357783581.1">
    <property type="nucleotide sequence ID" value="NZ_JBFAKC010000005.1"/>
</dbReference>
<name>A0ABV3FTB2_9NOCA</name>
<dbReference type="EMBL" id="JBFAKC010000005">
    <property type="protein sequence ID" value="MEV0708666.1"/>
    <property type="molecule type" value="Genomic_DNA"/>
</dbReference>
<feature type="transmembrane region" description="Helical" evidence="1">
    <location>
        <begin position="58"/>
        <end position="77"/>
    </location>
</feature>
<feature type="transmembrane region" description="Helical" evidence="1">
    <location>
        <begin position="237"/>
        <end position="259"/>
    </location>
</feature>
<evidence type="ECO:0000313" key="3">
    <source>
        <dbReference type="Proteomes" id="UP001551695"/>
    </source>
</evidence>
<organism evidence="2 3">
    <name type="scientific">Nocardia aurea</name>
    <dbReference type="NCBI Taxonomy" id="2144174"/>
    <lineage>
        <taxon>Bacteria</taxon>
        <taxon>Bacillati</taxon>
        <taxon>Actinomycetota</taxon>
        <taxon>Actinomycetes</taxon>
        <taxon>Mycobacteriales</taxon>
        <taxon>Nocardiaceae</taxon>
        <taxon>Nocardia</taxon>
    </lineage>
</organism>
<evidence type="ECO:0000313" key="2">
    <source>
        <dbReference type="EMBL" id="MEV0708666.1"/>
    </source>
</evidence>
<reference evidence="2 3" key="1">
    <citation type="submission" date="2024-06" db="EMBL/GenBank/DDBJ databases">
        <title>The Natural Products Discovery Center: Release of the First 8490 Sequenced Strains for Exploring Actinobacteria Biosynthetic Diversity.</title>
        <authorList>
            <person name="Kalkreuter E."/>
            <person name="Kautsar S.A."/>
            <person name="Yang D."/>
            <person name="Bader C.D."/>
            <person name="Teijaro C.N."/>
            <person name="Fluegel L."/>
            <person name="Davis C.M."/>
            <person name="Simpson J.R."/>
            <person name="Lauterbach L."/>
            <person name="Steele A.D."/>
            <person name="Gui C."/>
            <person name="Meng S."/>
            <person name="Li G."/>
            <person name="Viehrig K."/>
            <person name="Ye F."/>
            <person name="Su P."/>
            <person name="Kiefer A.F."/>
            <person name="Nichols A."/>
            <person name="Cepeda A.J."/>
            <person name="Yan W."/>
            <person name="Fan B."/>
            <person name="Jiang Y."/>
            <person name="Adhikari A."/>
            <person name="Zheng C.-J."/>
            <person name="Schuster L."/>
            <person name="Cowan T.M."/>
            <person name="Smanski M.J."/>
            <person name="Chevrette M.G."/>
            <person name="De Carvalho L.P.S."/>
            <person name="Shen B."/>
        </authorList>
    </citation>
    <scope>NUCLEOTIDE SEQUENCE [LARGE SCALE GENOMIC DNA]</scope>
    <source>
        <strain evidence="2 3">NPDC050403</strain>
    </source>
</reference>
<gene>
    <name evidence="2" type="ORF">AB0I48_13965</name>
</gene>
<feature type="transmembrane region" description="Helical" evidence="1">
    <location>
        <begin position="136"/>
        <end position="157"/>
    </location>
</feature>
<protein>
    <recommendedName>
        <fullName evidence="4">DUF998 domain-containing protein</fullName>
    </recommendedName>
</protein>
<sequence length="315" mass="34805">MHSTGNPPIAHPRVALETYRGLRAGTIVVIALIAVAQIDEYRVTGDVAQSISGSFYTSVHAIFVGALFATGTCLIIYRGNSDREDSVLNFAGFMAFFVAVVPTQPMRICAPEDPAGTGFTALPGCQDYDRVLSTGLAALVSVWVVAEVGYFAFVWRTRGFAAYTTPLRFTRLAISALLVVYFCAPVGLNDFLRLPWGEQFLDNRHNVAAILMFVGIIAVVGLNGWSARTLGLRSNAFRYLVIGVVMIVTVILVAAFHLWNEQWFPGWKFQHDLLVLEWALILEFAAFWIIQSIELWDVDTRDALPEAEPKQSVPE</sequence>
<comment type="caution">
    <text evidence="2">The sequence shown here is derived from an EMBL/GenBank/DDBJ whole genome shotgun (WGS) entry which is preliminary data.</text>
</comment>
<proteinExistence type="predicted"/>
<keyword evidence="1" id="KW-0472">Membrane</keyword>